<dbReference type="REBASE" id="217073">
    <property type="entry name" value="SspC1McrBCP"/>
</dbReference>
<dbReference type="EMBL" id="CP022745">
    <property type="protein sequence ID" value="ASY43898.1"/>
    <property type="molecule type" value="Genomic_DNA"/>
</dbReference>
<dbReference type="Pfam" id="PF10117">
    <property type="entry name" value="McrBC"/>
    <property type="match status" value="1"/>
</dbReference>
<sequence length="444" mass="49518">MSHLAVSEWGRIAVLDRPGEGGFTRPQANALIAAARAHSLGGDEGTTILRDHFRHLTAGQMVGVIAAPGCSLEIFPKIDRLDIASSEGRRTVRERLVRMLDVALGLDIGDGAASAMARQAEGLLDILIRLFADKLLTEARRGLPRAYLQHEDDLPALRGRLNVVRQFTAHAVRPDRLACRFDALSSDIPLLQIMKACVLALRRHARAAETVRKLDELRFVLADIADVSAVALPWQAVRIDRTNRRWEALFGLARLFLKRDWQATHHDPSAGQGITLLFPMNELFEAYIAALMRRILRPVGLSVETQGGRMFCLIEEGDEARRRFQTRPDIIIRDRQSNAPVAVVDTKWKRLSPAIEHAKHGVSQADVYQMMAYGQLYACPDLTLLYPHHPGLGSGPFATDYMIHGSTDRLHLRSIDIAQREVGIAADLATMFQRWRAQNPLVTK</sequence>
<evidence type="ECO:0000313" key="1">
    <source>
        <dbReference type="EMBL" id="ASY43898.1"/>
    </source>
</evidence>
<protein>
    <submittedName>
        <fullName evidence="1">Calmodulin-binding protein</fullName>
    </submittedName>
</protein>
<dbReference type="RefSeq" id="WP_095686830.1">
    <property type="nucleotide sequence ID" value="NZ_CP022745.1"/>
</dbReference>
<accession>A0A249MRF1</accession>
<gene>
    <name evidence="1" type="ORF">CJD35_05105</name>
</gene>
<name>A0A249MRF1_SPHXE</name>
<dbReference type="PANTHER" id="PTHR38733:SF1">
    <property type="entry name" value="TYPE IV METHYL-DIRECTED RESTRICTION ENZYME ECOKMCRBC"/>
    <property type="match status" value="1"/>
</dbReference>
<evidence type="ECO:0000313" key="2">
    <source>
        <dbReference type="Proteomes" id="UP000217141"/>
    </source>
</evidence>
<dbReference type="PANTHER" id="PTHR38733">
    <property type="entry name" value="PROTEIN MCRC"/>
    <property type="match status" value="1"/>
</dbReference>
<reference evidence="1 2" key="1">
    <citation type="submission" date="2017-08" db="EMBL/GenBank/DDBJ databases">
        <title>Whole Genome Sequence of Sphingobium hydrophobicum C1: Insights into Adaption to the Electronic-waste Contaminated Sediment.</title>
        <authorList>
            <person name="Song D."/>
            <person name="Chen X."/>
            <person name="Xu M."/>
        </authorList>
    </citation>
    <scope>NUCLEOTIDE SEQUENCE [LARGE SCALE GENOMIC DNA]</scope>
    <source>
        <strain evidence="1 2">C1</strain>
    </source>
</reference>
<proteinExistence type="predicted"/>
<dbReference type="AlphaFoldDB" id="A0A249MRF1"/>
<dbReference type="Proteomes" id="UP000217141">
    <property type="component" value="Chromosome I"/>
</dbReference>
<dbReference type="KEGG" id="shyd:CJD35_05105"/>
<organism evidence="1 2">
    <name type="scientific">Sphingobium xenophagum</name>
    <dbReference type="NCBI Taxonomy" id="121428"/>
    <lineage>
        <taxon>Bacteria</taxon>
        <taxon>Pseudomonadati</taxon>
        <taxon>Pseudomonadota</taxon>
        <taxon>Alphaproteobacteria</taxon>
        <taxon>Sphingomonadales</taxon>
        <taxon>Sphingomonadaceae</taxon>
        <taxon>Sphingobium</taxon>
    </lineage>
</organism>
<dbReference type="InterPro" id="IPR019292">
    <property type="entry name" value="McrC"/>
</dbReference>